<dbReference type="PANTHER" id="PTHR12612">
    <property type="entry name" value="NUCLEAR TRANSPORT FACTOR 2"/>
    <property type="match status" value="1"/>
</dbReference>
<keyword evidence="3 5" id="KW-0539">Nucleus</keyword>
<dbReference type="AlphaFoldDB" id="A0A443SFH1"/>
<evidence type="ECO:0000313" key="7">
    <source>
        <dbReference type="EMBL" id="RWS26261.1"/>
    </source>
</evidence>
<comment type="caution">
    <text evidence="7">The sequence shown here is derived from an EMBL/GenBank/DDBJ whole genome shotgun (WGS) entry which is preliminary data.</text>
</comment>
<dbReference type="GO" id="GO:0051028">
    <property type="term" value="P:mRNA transport"/>
    <property type="evidence" value="ECO:0007669"/>
    <property type="project" value="UniProtKB-UniRule"/>
</dbReference>
<evidence type="ECO:0000256" key="2">
    <source>
        <dbReference type="ARBA" id="ARBA00022927"/>
    </source>
</evidence>
<dbReference type="InterPro" id="IPR018222">
    <property type="entry name" value="Nuclear_transport_factor_2_euk"/>
</dbReference>
<evidence type="ECO:0000256" key="4">
    <source>
        <dbReference type="ARBA" id="ARBA00070836"/>
    </source>
</evidence>
<reference evidence="7 8" key="1">
    <citation type="journal article" date="2018" name="Gigascience">
        <title>Genomes of trombidid mites reveal novel predicted allergens and laterally-transferred genes associated with secondary metabolism.</title>
        <authorList>
            <person name="Dong X."/>
            <person name="Chaisiri K."/>
            <person name="Xia D."/>
            <person name="Armstrong S.D."/>
            <person name="Fang Y."/>
            <person name="Donnelly M.J."/>
            <person name="Kadowaki T."/>
            <person name="McGarry J.W."/>
            <person name="Darby A.C."/>
            <person name="Makepeace B.L."/>
        </authorList>
    </citation>
    <scope>NUCLEOTIDE SEQUENCE [LARGE SCALE GENOMIC DNA]</scope>
    <source>
        <strain evidence="7">UoL-UT</strain>
    </source>
</reference>
<dbReference type="VEuPathDB" id="VectorBase:LDEU005778"/>
<dbReference type="GO" id="GO:0005737">
    <property type="term" value="C:cytoplasm"/>
    <property type="evidence" value="ECO:0007669"/>
    <property type="project" value="UniProtKB-SubCell"/>
</dbReference>
<dbReference type="PROSITE" id="PS50177">
    <property type="entry name" value="NTF2_DOMAIN"/>
    <property type="match status" value="1"/>
</dbReference>
<keyword evidence="1 5" id="KW-0813">Transport</keyword>
<comment type="function">
    <text evidence="5">Has a role in nuclear-cytoplasmic transport of proteins and mRNAs.</text>
</comment>
<dbReference type="GO" id="GO:0006913">
    <property type="term" value="P:nucleocytoplasmic transport"/>
    <property type="evidence" value="ECO:0007669"/>
    <property type="project" value="UniProtKB-UniRule"/>
</dbReference>
<dbReference type="FunFam" id="3.10.450.50:FF:000006">
    <property type="entry name" value="NTF2-related export protein 2 isoform 1"/>
    <property type="match status" value="1"/>
</dbReference>
<keyword evidence="5" id="KW-0963">Cytoplasm</keyword>
<dbReference type="InterPro" id="IPR032710">
    <property type="entry name" value="NTF2-like_dom_sf"/>
</dbReference>
<evidence type="ECO:0000256" key="1">
    <source>
        <dbReference type="ARBA" id="ARBA00022448"/>
    </source>
</evidence>
<gene>
    <name evidence="7" type="ORF">B4U80_05542</name>
</gene>
<evidence type="ECO:0000259" key="6">
    <source>
        <dbReference type="PROSITE" id="PS50177"/>
    </source>
</evidence>
<comment type="subcellular location">
    <subcellularLocation>
        <location evidence="5">Cytoplasm</location>
    </subcellularLocation>
    <subcellularLocation>
        <location evidence="5">Nucleus</location>
    </subcellularLocation>
</comment>
<accession>A0A443SFH1</accession>
<dbReference type="Gene3D" id="3.10.450.50">
    <property type="match status" value="1"/>
</dbReference>
<dbReference type="SUPFAM" id="SSF54427">
    <property type="entry name" value="NTF2-like"/>
    <property type="match status" value="1"/>
</dbReference>
<dbReference type="InterPro" id="IPR002075">
    <property type="entry name" value="NTF2_dom"/>
</dbReference>
<feature type="domain" description="NTF2" evidence="6">
    <location>
        <begin position="15"/>
        <end position="137"/>
    </location>
</feature>
<organism evidence="7 8">
    <name type="scientific">Leptotrombidium deliense</name>
    <dbReference type="NCBI Taxonomy" id="299467"/>
    <lineage>
        <taxon>Eukaryota</taxon>
        <taxon>Metazoa</taxon>
        <taxon>Ecdysozoa</taxon>
        <taxon>Arthropoda</taxon>
        <taxon>Chelicerata</taxon>
        <taxon>Arachnida</taxon>
        <taxon>Acari</taxon>
        <taxon>Acariformes</taxon>
        <taxon>Trombidiformes</taxon>
        <taxon>Prostigmata</taxon>
        <taxon>Anystina</taxon>
        <taxon>Parasitengona</taxon>
        <taxon>Trombiculoidea</taxon>
        <taxon>Trombiculidae</taxon>
        <taxon>Leptotrombidium</taxon>
    </lineage>
</organism>
<dbReference type="Proteomes" id="UP000288716">
    <property type="component" value="Unassembled WGS sequence"/>
</dbReference>
<proteinExistence type="predicted"/>
<keyword evidence="2 5" id="KW-0653">Protein transport</keyword>
<dbReference type="Pfam" id="PF02136">
    <property type="entry name" value="NTF2"/>
    <property type="match status" value="1"/>
</dbReference>
<evidence type="ECO:0000313" key="8">
    <source>
        <dbReference type="Proteomes" id="UP000288716"/>
    </source>
</evidence>
<dbReference type="GO" id="GO:0015031">
    <property type="term" value="P:protein transport"/>
    <property type="evidence" value="ECO:0007669"/>
    <property type="project" value="UniProtKB-KW"/>
</dbReference>
<dbReference type="GO" id="GO:0005634">
    <property type="term" value="C:nucleus"/>
    <property type="evidence" value="ECO:0007669"/>
    <property type="project" value="UniProtKB-SubCell"/>
</dbReference>
<dbReference type="EMBL" id="NCKV01002920">
    <property type="protein sequence ID" value="RWS26261.1"/>
    <property type="molecule type" value="Genomic_DNA"/>
</dbReference>
<dbReference type="STRING" id="299467.A0A443SFH1"/>
<evidence type="ECO:0000256" key="3">
    <source>
        <dbReference type="ARBA" id="ARBA00023242"/>
    </source>
</evidence>
<sequence>MQNSAEVKIAESCDYGKQFAEIFYEKLDKGRHSLLKLYHREATLVWNGNAVKGNGDIVVFFEKLPGSETHLLSVDAQPVEDLPQIQNQKMMSVLCSGKMKFPSASNNFMNFTESFLLVAETDNDSHVWKIISDVYRTH</sequence>
<protein>
    <recommendedName>
        <fullName evidence="4 5">NTF2-related export protein</fullName>
    </recommendedName>
</protein>
<dbReference type="InterPro" id="IPR045875">
    <property type="entry name" value="NTF2"/>
</dbReference>
<name>A0A443SFH1_9ACAR</name>
<keyword evidence="8" id="KW-1185">Reference proteome</keyword>
<dbReference type="OrthoDB" id="25408at2759"/>
<evidence type="ECO:0000256" key="5">
    <source>
        <dbReference type="RuleBase" id="RU369002"/>
    </source>
</evidence>